<dbReference type="Proteomes" id="UP000489600">
    <property type="component" value="Unassembled WGS sequence"/>
</dbReference>
<comment type="caution">
    <text evidence="2">The sequence shown here is derived from an EMBL/GenBank/DDBJ whole genome shotgun (WGS) entry which is preliminary data.</text>
</comment>
<sequence>MEDEDRSTASILRSITFDVEQEEGIGDVVVANQTQVLGSSVNINQESHHVTRPFGVESLAANATQDTTFGFVIGTTHVLVQPNKGQKRLNNGDILWITEPKAPLGRVEEILGSESEPIYVVRLFPEWAAGINRGVHVVLQEEFPQDIDGAKDTETQSNTGQKRVFSEEESHGSRKKMQNTNIALGSSSNHPGSSMAHVPIASQGFNAGPSTNRPSTNRGREGQYGRARGSRSGQYQRSSRAIGSGSSYMNRQQRFGLQQGMHSTTYQQNQMGVAPDLTDFPAPRLPPGYLSEYLAKITGSHMPTTHPGGPSGSTIPRPELNSNAFPSQPFQYPNHQAQGQMYPQMQSHSSGRSFYQGGQIPTVDQNPFNPEHRFGQPNTVPWLDASLPSQGFQNPNQQQMQSQWSNSGQSFYQPRPIQTPQPTVDQNPFNPQQRFGVPNTVPSHDAFPSQEFQNQNQQQMYPQTQSHVSNVGQYPYQGGRGGRGRGLHE</sequence>
<dbReference type="AlphaFoldDB" id="A0A565C0E4"/>
<evidence type="ECO:0000256" key="1">
    <source>
        <dbReference type="SAM" id="MobiDB-lite"/>
    </source>
</evidence>
<organism evidence="2 3">
    <name type="scientific">Arabis nemorensis</name>
    <dbReference type="NCBI Taxonomy" id="586526"/>
    <lineage>
        <taxon>Eukaryota</taxon>
        <taxon>Viridiplantae</taxon>
        <taxon>Streptophyta</taxon>
        <taxon>Embryophyta</taxon>
        <taxon>Tracheophyta</taxon>
        <taxon>Spermatophyta</taxon>
        <taxon>Magnoliopsida</taxon>
        <taxon>eudicotyledons</taxon>
        <taxon>Gunneridae</taxon>
        <taxon>Pentapetalae</taxon>
        <taxon>rosids</taxon>
        <taxon>malvids</taxon>
        <taxon>Brassicales</taxon>
        <taxon>Brassicaceae</taxon>
        <taxon>Arabideae</taxon>
        <taxon>Arabis</taxon>
    </lineage>
</organism>
<keyword evidence="3" id="KW-1185">Reference proteome</keyword>
<accession>A0A565C0E4</accession>
<feature type="compositionally biased region" description="Polar residues" evidence="1">
    <location>
        <begin position="178"/>
        <end position="192"/>
    </location>
</feature>
<dbReference type="Gene3D" id="2.40.10.230">
    <property type="entry name" value="Probable tRNA pseudouridine synthase domain"/>
    <property type="match status" value="1"/>
</dbReference>
<dbReference type="InterPro" id="IPR038664">
    <property type="entry name" value="Gar1/Naf1_Cbf5-bd_sf"/>
</dbReference>
<feature type="compositionally biased region" description="Polar residues" evidence="1">
    <location>
        <begin position="203"/>
        <end position="217"/>
    </location>
</feature>
<feature type="region of interest" description="Disordered" evidence="1">
    <location>
        <begin position="147"/>
        <end position="246"/>
    </location>
</feature>
<feature type="compositionally biased region" description="Low complexity" evidence="1">
    <location>
        <begin position="389"/>
        <end position="410"/>
    </location>
</feature>
<feature type="compositionally biased region" description="Polar residues" evidence="1">
    <location>
        <begin position="416"/>
        <end position="433"/>
    </location>
</feature>
<evidence type="ECO:0000313" key="2">
    <source>
        <dbReference type="EMBL" id="VVB07109.1"/>
    </source>
</evidence>
<feature type="compositionally biased region" description="Low complexity" evidence="1">
    <location>
        <begin position="450"/>
        <end position="465"/>
    </location>
</feature>
<evidence type="ECO:0000313" key="3">
    <source>
        <dbReference type="Proteomes" id="UP000489600"/>
    </source>
</evidence>
<reference evidence="2" key="1">
    <citation type="submission" date="2019-07" db="EMBL/GenBank/DDBJ databases">
        <authorList>
            <person name="Dittberner H."/>
        </authorList>
    </citation>
    <scope>NUCLEOTIDE SEQUENCE [LARGE SCALE GENOMIC DNA]</scope>
</reference>
<feature type="region of interest" description="Disordered" evidence="1">
    <location>
        <begin position="302"/>
        <end position="489"/>
    </location>
</feature>
<proteinExistence type="predicted"/>
<name>A0A565C0E4_9BRAS</name>
<dbReference type="EMBL" id="CABITT030000006">
    <property type="protein sequence ID" value="VVB07109.1"/>
    <property type="molecule type" value="Genomic_DNA"/>
</dbReference>
<feature type="compositionally biased region" description="Polar residues" evidence="1">
    <location>
        <begin position="320"/>
        <end position="353"/>
    </location>
</feature>
<feature type="compositionally biased region" description="Low complexity" evidence="1">
    <location>
        <begin position="224"/>
        <end position="241"/>
    </location>
</feature>
<protein>
    <submittedName>
        <fullName evidence="2">Uncharacterized protein</fullName>
    </submittedName>
</protein>
<gene>
    <name evidence="2" type="ORF">ANE_LOCUS17553</name>
</gene>